<feature type="region of interest" description="Disordered" evidence="6">
    <location>
        <begin position="184"/>
        <end position="261"/>
    </location>
</feature>
<keyword evidence="2" id="KW-0677">Repeat</keyword>
<dbReference type="CDD" id="cd12416">
    <property type="entry name" value="RRM4_RBM28_like"/>
    <property type="match status" value="1"/>
</dbReference>
<dbReference type="Proteomes" id="UP000887540">
    <property type="component" value="Unplaced"/>
</dbReference>
<feature type="domain" description="RRM" evidence="7">
    <location>
        <begin position="267"/>
        <end position="348"/>
    </location>
</feature>
<dbReference type="SMART" id="SM00361">
    <property type="entry name" value="RRM_1"/>
    <property type="match status" value="2"/>
</dbReference>
<dbReference type="SMART" id="SM00360">
    <property type="entry name" value="RRM"/>
    <property type="match status" value="3"/>
</dbReference>
<dbReference type="Pfam" id="PF00076">
    <property type="entry name" value="RRM_1"/>
    <property type="match status" value="3"/>
</dbReference>
<evidence type="ECO:0000313" key="8">
    <source>
        <dbReference type="Proteomes" id="UP000887540"/>
    </source>
</evidence>
<reference evidence="9" key="1">
    <citation type="submission" date="2022-11" db="UniProtKB">
        <authorList>
            <consortium name="WormBaseParasite"/>
        </authorList>
    </citation>
    <scope>IDENTIFICATION</scope>
</reference>
<organism evidence="8 9">
    <name type="scientific">Acrobeloides nanus</name>
    <dbReference type="NCBI Taxonomy" id="290746"/>
    <lineage>
        <taxon>Eukaryota</taxon>
        <taxon>Metazoa</taxon>
        <taxon>Ecdysozoa</taxon>
        <taxon>Nematoda</taxon>
        <taxon>Chromadorea</taxon>
        <taxon>Rhabditida</taxon>
        <taxon>Tylenchina</taxon>
        <taxon>Cephalobomorpha</taxon>
        <taxon>Cephaloboidea</taxon>
        <taxon>Cephalobidae</taxon>
        <taxon>Acrobeloides</taxon>
    </lineage>
</organism>
<keyword evidence="4" id="KW-0539">Nucleus</keyword>
<dbReference type="GO" id="GO:0003729">
    <property type="term" value="F:mRNA binding"/>
    <property type="evidence" value="ECO:0007669"/>
    <property type="project" value="TreeGrafter"/>
</dbReference>
<feature type="compositionally biased region" description="Polar residues" evidence="6">
    <location>
        <begin position="47"/>
        <end position="67"/>
    </location>
</feature>
<sequence length="602" mass="68270">MSSYPAYYEKYKVMDNPDSTPQEQSEESPSPKRQKGGNFPLKRTFSNRDTSNGIKVEESPSSEQNGGKFSPKKAAFSNYVNKSGIKEWRLVVRNLPFSTKKEDVEKFFSKLGNVKEVTLPPNKDKRFPKSCAGFCFVQYASRNAADQAISTLNFTDFMGRKIAVDWALDKDSYITKVVESKPPKQPLEIKPTQNPKASKKVVKKELKEEENEDLSSEESENENDSDEETSVDEEQESVNSPPAKKGKFPDKNQAKQRPGDLAVQEGRAIFIRNLGFDVTNEEISKEFSKFGEIALAITCKFPHTDHPTGTAFVHFKEKEAADKCLDQLNSIDGIIVEDRKVYGYRAVSREDASVFKKSQEKHPKDKRNLKLLRVSLIRPGTSQANNMSEFDATKRQKLATSAKIKLKNLHMFVSPTRLVVHNVPPSMKEQKLREICFLAADHVDGKITECRIMRERKDKSPDGKLILGKSKGFAFVEFAEHNDALKCLQAINNNPTLFSDQKRPIVEFSIENMQALKIKERRVNKPVTPNAKDLADLEQTKSQITAQKPLPKKFGVKIRHRDSKKGQSSQGNQKKKDKMKGKNKNVYINKGQKKKKAKKSRE</sequence>
<comment type="subcellular location">
    <subcellularLocation>
        <location evidence="1">Nucleus</location>
    </subcellularLocation>
</comment>
<evidence type="ECO:0000256" key="2">
    <source>
        <dbReference type="ARBA" id="ARBA00022737"/>
    </source>
</evidence>
<proteinExistence type="predicted"/>
<dbReference type="InterPro" id="IPR012677">
    <property type="entry name" value="Nucleotide-bd_a/b_plait_sf"/>
</dbReference>
<feature type="compositionally biased region" description="Basic residues" evidence="6">
    <location>
        <begin position="573"/>
        <end position="583"/>
    </location>
</feature>
<feature type="compositionally biased region" description="Basic residues" evidence="6">
    <location>
        <begin position="591"/>
        <end position="602"/>
    </location>
</feature>
<feature type="region of interest" description="Disordered" evidence="6">
    <location>
        <begin position="1"/>
        <end position="70"/>
    </location>
</feature>
<protein>
    <submittedName>
        <fullName evidence="9">RRM domain-containing protein</fullName>
    </submittedName>
</protein>
<feature type="region of interest" description="Disordered" evidence="6">
    <location>
        <begin position="522"/>
        <end position="602"/>
    </location>
</feature>
<dbReference type="PANTHER" id="PTHR48039:SF5">
    <property type="entry name" value="RNA-BINDING PROTEIN 28"/>
    <property type="match status" value="1"/>
</dbReference>
<keyword evidence="8" id="KW-1185">Reference proteome</keyword>
<evidence type="ECO:0000256" key="4">
    <source>
        <dbReference type="ARBA" id="ARBA00023242"/>
    </source>
</evidence>
<dbReference type="FunFam" id="3.30.70.330:FF:000182">
    <property type="entry name" value="RNA-binding motif protein 28"/>
    <property type="match status" value="1"/>
</dbReference>
<feature type="domain" description="RRM" evidence="7">
    <location>
        <begin position="416"/>
        <end position="511"/>
    </location>
</feature>
<dbReference type="WBParaSite" id="ACRNAN_Path_1249.g4869.t1">
    <property type="protein sequence ID" value="ACRNAN_Path_1249.g4869.t1"/>
    <property type="gene ID" value="ACRNAN_Path_1249.g4869"/>
</dbReference>
<feature type="compositionally biased region" description="Basic residues" evidence="6">
    <location>
        <begin position="550"/>
        <end position="563"/>
    </location>
</feature>
<dbReference type="PANTHER" id="PTHR48039">
    <property type="entry name" value="RNA-BINDING MOTIF PROTEIN 14B"/>
    <property type="match status" value="1"/>
</dbReference>
<dbReference type="SUPFAM" id="SSF54928">
    <property type="entry name" value="RNA-binding domain, RBD"/>
    <property type="match status" value="2"/>
</dbReference>
<evidence type="ECO:0000259" key="7">
    <source>
        <dbReference type="PROSITE" id="PS50102"/>
    </source>
</evidence>
<feature type="compositionally biased region" description="Acidic residues" evidence="6">
    <location>
        <begin position="208"/>
        <end position="236"/>
    </location>
</feature>
<name>A0A914BXT4_9BILA</name>
<evidence type="ECO:0000256" key="1">
    <source>
        <dbReference type="ARBA" id="ARBA00004123"/>
    </source>
</evidence>
<dbReference type="InterPro" id="IPR003954">
    <property type="entry name" value="RRM_euk-type"/>
</dbReference>
<evidence type="ECO:0000256" key="3">
    <source>
        <dbReference type="ARBA" id="ARBA00022884"/>
    </source>
</evidence>
<dbReference type="AlphaFoldDB" id="A0A914BXT4"/>
<evidence type="ECO:0000313" key="9">
    <source>
        <dbReference type="WBParaSite" id="ACRNAN_Path_1249.g4869.t1"/>
    </source>
</evidence>
<dbReference type="InterPro" id="IPR000504">
    <property type="entry name" value="RRM_dom"/>
</dbReference>
<feature type="domain" description="RRM" evidence="7">
    <location>
        <begin position="88"/>
        <end position="169"/>
    </location>
</feature>
<dbReference type="PROSITE" id="PS50102">
    <property type="entry name" value="RRM"/>
    <property type="match status" value="3"/>
</dbReference>
<dbReference type="InterPro" id="IPR035979">
    <property type="entry name" value="RBD_domain_sf"/>
</dbReference>
<dbReference type="Gene3D" id="3.30.70.330">
    <property type="match status" value="3"/>
</dbReference>
<dbReference type="GO" id="GO:0005730">
    <property type="term" value="C:nucleolus"/>
    <property type="evidence" value="ECO:0007669"/>
    <property type="project" value="TreeGrafter"/>
</dbReference>
<evidence type="ECO:0000256" key="6">
    <source>
        <dbReference type="SAM" id="MobiDB-lite"/>
    </source>
</evidence>
<evidence type="ECO:0000256" key="5">
    <source>
        <dbReference type="PROSITE-ProRule" id="PRU00176"/>
    </source>
</evidence>
<dbReference type="InterPro" id="IPR051945">
    <property type="entry name" value="RRM_MRD1_RNA_proc_ribogen"/>
</dbReference>
<accession>A0A914BXT4</accession>
<keyword evidence="3 5" id="KW-0694">RNA-binding</keyword>